<protein>
    <submittedName>
        <fullName evidence="1">Uncharacterized protein</fullName>
    </submittedName>
</protein>
<dbReference type="Proteomes" id="UP001201549">
    <property type="component" value="Unassembled WGS sequence"/>
</dbReference>
<dbReference type="Gene3D" id="3.30.390.30">
    <property type="match status" value="1"/>
</dbReference>
<sequence length="29" mass="3442">MGLTEPDARAKYGDDKVKIYHTRFTAMYY</sequence>
<evidence type="ECO:0000313" key="2">
    <source>
        <dbReference type="Proteomes" id="UP001201549"/>
    </source>
</evidence>
<reference evidence="1 2" key="1">
    <citation type="submission" date="2022-02" db="EMBL/GenBank/DDBJ databases">
        <authorList>
            <person name="Zhuang L."/>
        </authorList>
    </citation>
    <scope>NUCLEOTIDE SEQUENCE [LARGE SCALE GENOMIC DNA]</scope>
    <source>
        <strain evidence="1 2">C32</strain>
    </source>
</reference>
<dbReference type="EMBL" id="JAKOGG010000292">
    <property type="protein sequence ID" value="MCS4558841.1"/>
    <property type="molecule type" value="Genomic_DNA"/>
</dbReference>
<proteinExistence type="predicted"/>
<dbReference type="RefSeq" id="WP_238898637.1">
    <property type="nucleotide sequence ID" value="NZ_JAKOGG010000292.1"/>
</dbReference>
<dbReference type="InterPro" id="IPR016156">
    <property type="entry name" value="FAD/NAD-linked_Rdtase_dimer_sf"/>
</dbReference>
<organism evidence="1 2">
    <name type="scientific">Shewanella electrica</name>
    <dbReference type="NCBI Taxonomy" id="515560"/>
    <lineage>
        <taxon>Bacteria</taxon>
        <taxon>Pseudomonadati</taxon>
        <taxon>Pseudomonadota</taxon>
        <taxon>Gammaproteobacteria</taxon>
        <taxon>Alteromonadales</taxon>
        <taxon>Shewanellaceae</taxon>
        <taxon>Shewanella</taxon>
    </lineage>
</organism>
<evidence type="ECO:0000313" key="1">
    <source>
        <dbReference type="EMBL" id="MCS4558841.1"/>
    </source>
</evidence>
<reference evidence="2" key="2">
    <citation type="submission" date="2023-07" db="EMBL/GenBank/DDBJ databases">
        <title>Shewanella mangrovi sp. nov., an acetaldehyde- degrading bacterium isolated from mangrove sediment.</title>
        <authorList>
            <person name="Liu Y."/>
        </authorList>
    </citation>
    <scope>NUCLEOTIDE SEQUENCE [LARGE SCALE GENOMIC DNA]</scope>
    <source>
        <strain evidence="2">C32</strain>
    </source>
</reference>
<feature type="non-terminal residue" evidence="1">
    <location>
        <position position="29"/>
    </location>
</feature>
<keyword evidence="2" id="KW-1185">Reference proteome</keyword>
<comment type="caution">
    <text evidence="1">The sequence shown here is derived from an EMBL/GenBank/DDBJ whole genome shotgun (WGS) entry which is preliminary data.</text>
</comment>
<name>A0ABT2FUM0_9GAMM</name>
<gene>
    <name evidence="1" type="ORF">L9G74_20705</name>
</gene>
<accession>A0ABT2FUM0</accession>